<comment type="caution">
    <text evidence="1">The sequence shown here is derived from an EMBL/GenBank/DDBJ whole genome shotgun (WGS) entry which is preliminary data.</text>
</comment>
<protein>
    <submittedName>
        <fullName evidence="1">Uncharacterized protein</fullName>
    </submittedName>
</protein>
<accession>A0A640UNP8</accession>
<proteinExistence type="predicted"/>
<name>A0A640UNP8_9ACTN</name>
<evidence type="ECO:0000313" key="2">
    <source>
        <dbReference type="Proteomes" id="UP000431826"/>
    </source>
</evidence>
<reference evidence="1 2" key="1">
    <citation type="submission" date="2019-12" db="EMBL/GenBank/DDBJ databases">
        <title>Whole genome shotgun sequence of Streptomyces tubercidicus NBRC 13090.</title>
        <authorList>
            <person name="Ichikawa N."/>
            <person name="Kimura A."/>
            <person name="Kitahashi Y."/>
            <person name="Komaki H."/>
            <person name="Tamura T."/>
        </authorList>
    </citation>
    <scope>NUCLEOTIDE SEQUENCE [LARGE SCALE GENOMIC DNA]</scope>
    <source>
        <strain evidence="1 2">NBRC 13090</strain>
    </source>
</reference>
<organism evidence="1 2">
    <name type="scientific">Streptomyces tubercidicus</name>
    <dbReference type="NCBI Taxonomy" id="47759"/>
    <lineage>
        <taxon>Bacteria</taxon>
        <taxon>Bacillati</taxon>
        <taxon>Actinomycetota</taxon>
        <taxon>Actinomycetes</taxon>
        <taxon>Kitasatosporales</taxon>
        <taxon>Streptomycetaceae</taxon>
        <taxon>Streptomyces</taxon>
    </lineage>
</organism>
<dbReference type="EMBL" id="BLIR01000001">
    <property type="protein sequence ID" value="GFE36291.1"/>
    <property type="molecule type" value="Genomic_DNA"/>
</dbReference>
<keyword evidence="2" id="KW-1185">Reference proteome</keyword>
<gene>
    <name evidence="1" type="ORF">Stube_09640</name>
</gene>
<sequence>MTHATRGSEPTPAPGADYFYLKHWLTATEPAESHGPRGPCLSRVHVSAAPMAGIMTVWA</sequence>
<evidence type="ECO:0000313" key="1">
    <source>
        <dbReference type="EMBL" id="GFE36291.1"/>
    </source>
</evidence>
<dbReference type="Proteomes" id="UP000431826">
    <property type="component" value="Unassembled WGS sequence"/>
</dbReference>
<dbReference type="AlphaFoldDB" id="A0A640UNP8"/>